<dbReference type="PANTHER" id="PTHR43318">
    <property type="entry name" value="UDP-N-ACETYLGLUCOSAMINE 4,6-DEHYDRATASE"/>
    <property type="match status" value="1"/>
</dbReference>
<dbReference type="OrthoDB" id="9803111at2"/>
<evidence type="ECO:0000256" key="1">
    <source>
        <dbReference type="ARBA" id="ARBA00007430"/>
    </source>
</evidence>
<dbReference type="KEGG" id="cmp:Cha6605_3331"/>
<keyword evidence="2" id="KW-0472">Membrane</keyword>
<feature type="transmembrane region" description="Helical" evidence="2">
    <location>
        <begin position="64"/>
        <end position="86"/>
    </location>
</feature>
<feature type="transmembrane region" description="Helical" evidence="2">
    <location>
        <begin position="125"/>
        <end position="148"/>
    </location>
</feature>
<name>K9UI69_CHAP6</name>
<dbReference type="STRING" id="1173020.Cha6605_3331"/>
<sequence length="645" mass="69976">MSTKSRSLLSIEATAATLEKLINALSNHQKYTILTSVDISLFLASIIAAIGFEYGFDLTPMETLHLGKFAMLAVGIEIGLFWAFGIYRQVLRYLDGGFIITIAKAAILSCLITSIVANLSTSPVIPLSVPVVHGMLTLILTISVRMCVRLTLGRLHEINYPGQKNGGVVIYGAGSAGCILAQALAGQRGNRPIGFVDDSPYLQGRNVQGIRVYSPAELHKLKANIGFEEILLAMPSIEGQRKREILQKLQVLGVPVKTVPSIAEILSGHVSINKVRELDIEDLLGRKAIAARPELLQQDITDRVVLVTGGGGSIGSELCRQIAKQQPKLLIIYELHEFALYQMDMELGENYPHLEKVACLGSVTDAQTLTGVIAKYGVETIYHAAAYKHVPIVEANPVSGIVNNINGTLTAAKCAIACGVHKFVLISTDKAVRPTNIMGATKRVAELVLQGLADLPNHNTCFTMVRFGNVLGRSGSVVPRFREQITSGKSLTLTHADITRYFMTIPEAATLVIQAGAMAKGGEVFLLDMGEPVKIYDLATQMIRLHGMEPHKDIKIEIVGLRPGEKIYEELLIDCDAALPTGHPKIFCAREAKLGWKELSPQLTNLLNAAAQCEVTECVSVLHDLVPEYQPMGQYAKVKYEAVAA</sequence>
<dbReference type="eggNOG" id="COG1086">
    <property type="taxonomic scope" value="Bacteria"/>
</dbReference>
<dbReference type="AlphaFoldDB" id="K9UI69"/>
<keyword evidence="2" id="KW-1133">Transmembrane helix</keyword>
<gene>
    <name evidence="4" type="ORF">Cha6605_3331</name>
</gene>
<dbReference type="EMBL" id="CP003600">
    <property type="protein sequence ID" value="AFY94333.1"/>
    <property type="molecule type" value="Genomic_DNA"/>
</dbReference>
<accession>K9UI69</accession>
<dbReference type="Pfam" id="PF02719">
    <property type="entry name" value="Polysacc_synt_2"/>
    <property type="match status" value="1"/>
</dbReference>
<dbReference type="SUPFAM" id="SSF51735">
    <property type="entry name" value="NAD(P)-binding Rossmann-fold domains"/>
    <property type="match status" value="1"/>
</dbReference>
<dbReference type="PATRIC" id="fig|1173020.3.peg.3826"/>
<evidence type="ECO:0000256" key="2">
    <source>
        <dbReference type="SAM" id="Phobius"/>
    </source>
</evidence>
<keyword evidence="5" id="KW-1185">Reference proteome</keyword>
<dbReference type="HOGENOM" id="CLU_013560_5_0_3"/>
<dbReference type="RefSeq" id="WP_015160469.1">
    <property type="nucleotide sequence ID" value="NC_019697.1"/>
</dbReference>
<feature type="transmembrane region" description="Helical" evidence="2">
    <location>
        <begin position="98"/>
        <end position="119"/>
    </location>
</feature>
<protein>
    <submittedName>
        <fullName evidence="4">Putative nucleoside-diphosphate sugar epimerase</fullName>
    </submittedName>
</protein>
<dbReference type="InterPro" id="IPR003869">
    <property type="entry name" value="Polysac_CapD-like"/>
</dbReference>
<dbReference type="Proteomes" id="UP000010366">
    <property type="component" value="Chromosome"/>
</dbReference>
<dbReference type="SUPFAM" id="SSF53335">
    <property type="entry name" value="S-adenosyl-L-methionine-dependent methyltransferases"/>
    <property type="match status" value="1"/>
</dbReference>
<feature type="transmembrane region" description="Helical" evidence="2">
    <location>
        <begin position="168"/>
        <end position="185"/>
    </location>
</feature>
<feature type="domain" description="Polysaccharide biosynthesis protein CapD-like" evidence="3">
    <location>
        <begin position="305"/>
        <end position="590"/>
    </location>
</feature>
<proteinExistence type="inferred from homology"/>
<comment type="similarity">
    <text evidence="1">Belongs to the polysaccharide synthase family.</text>
</comment>
<reference evidence="4 5" key="1">
    <citation type="submission" date="2012-05" db="EMBL/GenBank/DDBJ databases">
        <title>Finished chromosome of genome of Chamaesiphon sp. PCC 6605.</title>
        <authorList>
            <consortium name="US DOE Joint Genome Institute"/>
            <person name="Gugger M."/>
            <person name="Coursin T."/>
            <person name="Rippka R."/>
            <person name="Tandeau De Marsac N."/>
            <person name="Huntemann M."/>
            <person name="Wei C.-L."/>
            <person name="Han J."/>
            <person name="Detter J.C."/>
            <person name="Han C."/>
            <person name="Tapia R."/>
            <person name="Chen A."/>
            <person name="Kyrpides N."/>
            <person name="Mavromatis K."/>
            <person name="Markowitz V."/>
            <person name="Szeto E."/>
            <person name="Ivanova N."/>
            <person name="Pagani I."/>
            <person name="Pati A."/>
            <person name="Goodwin L."/>
            <person name="Nordberg H.P."/>
            <person name="Cantor M.N."/>
            <person name="Hua S.X."/>
            <person name="Woyke T."/>
            <person name="Kerfeld C.A."/>
        </authorList>
    </citation>
    <scope>NUCLEOTIDE SEQUENCE [LARGE SCALE GENOMIC DNA]</scope>
    <source>
        <strain evidence="5">ATCC 27169 / PCC 6605</strain>
    </source>
</reference>
<keyword evidence="2" id="KW-0812">Transmembrane</keyword>
<dbReference type="InterPro" id="IPR051203">
    <property type="entry name" value="Polysaccharide_Synthase-Rel"/>
</dbReference>
<dbReference type="InterPro" id="IPR036291">
    <property type="entry name" value="NAD(P)-bd_dom_sf"/>
</dbReference>
<dbReference type="Gene3D" id="3.40.50.720">
    <property type="entry name" value="NAD(P)-binding Rossmann-like Domain"/>
    <property type="match status" value="2"/>
</dbReference>
<organism evidence="4 5">
    <name type="scientific">Chamaesiphon minutus (strain ATCC 27169 / PCC 6605)</name>
    <dbReference type="NCBI Taxonomy" id="1173020"/>
    <lineage>
        <taxon>Bacteria</taxon>
        <taxon>Bacillati</taxon>
        <taxon>Cyanobacteriota</taxon>
        <taxon>Cyanophyceae</taxon>
        <taxon>Gomontiellales</taxon>
        <taxon>Chamaesiphonaceae</taxon>
        <taxon>Chamaesiphon</taxon>
    </lineage>
</organism>
<feature type="transmembrane region" description="Helical" evidence="2">
    <location>
        <begin position="31"/>
        <end position="52"/>
    </location>
</feature>
<dbReference type="CDD" id="cd05237">
    <property type="entry name" value="UDP_invert_4-6DH_SDR_e"/>
    <property type="match status" value="1"/>
</dbReference>
<dbReference type="InterPro" id="IPR029063">
    <property type="entry name" value="SAM-dependent_MTases_sf"/>
</dbReference>
<evidence type="ECO:0000259" key="3">
    <source>
        <dbReference type="Pfam" id="PF02719"/>
    </source>
</evidence>
<dbReference type="PANTHER" id="PTHR43318:SF1">
    <property type="entry name" value="POLYSACCHARIDE BIOSYNTHESIS PROTEIN EPSC-RELATED"/>
    <property type="match status" value="1"/>
</dbReference>
<evidence type="ECO:0000313" key="4">
    <source>
        <dbReference type="EMBL" id="AFY94333.1"/>
    </source>
</evidence>
<evidence type="ECO:0000313" key="5">
    <source>
        <dbReference type="Proteomes" id="UP000010366"/>
    </source>
</evidence>